<evidence type="ECO:0000313" key="1">
    <source>
        <dbReference type="EMBL" id="MDR4305889.1"/>
    </source>
</evidence>
<keyword evidence="2" id="KW-1185">Reference proteome</keyword>
<proteinExistence type="predicted"/>
<dbReference type="Proteomes" id="UP001181622">
    <property type="component" value="Unassembled WGS sequence"/>
</dbReference>
<organism evidence="1 2">
    <name type="scientific">Chelatococcus sambhunathii</name>
    <dbReference type="NCBI Taxonomy" id="363953"/>
    <lineage>
        <taxon>Bacteria</taxon>
        <taxon>Pseudomonadati</taxon>
        <taxon>Pseudomonadota</taxon>
        <taxon>Alphaproteobacteria</taxon>
        <taxon>Hyphomicrobiales</taxon>
        <taxon>Chelatococcaceae</taxon>
        <taxon>Chelatococcus</taxon>
    </lineage>
</organism>
<accession>A0ABU1DCR3</accession>
<dbReference type="RefSeq" id="WP_309389272.1">
    <property type="nucleotide sequence ID" value="NZ_JADBEO010000007.1"/>
</dbReference>
<reference evidence="1" key="1">
    <citation type="submission" date="2020-10" db="EMBL/GenBank/DDBJ databases">
        <authorList>
            <person name="Abbas A."/>
            <person name="Razzaq R."/>
            <person name="Waqas M."/>
            <person name="Abbas N."/>
            <person name="Nielsen T.K."/>
            <person name="Hansen L.H."/>
            <person name="Hussain S."/>
            <person name="Shahid M."/>
        </authorList>
    </citation>
    <scope>NUCLEOTIDE SEQUENCE</scope>
    <source>
        <strain evidence="1">S14</strain>
    </source>
</reference>
<evidence type="ECO:0000313" key="2">
    <source>
        <dbReference type="Proteomes" id="UP001181622"/>
    </source>
</evidence>
<comment type="caution">
    <text evidence="1">The sequence shown here is derived from an EMBL/GenBank/DDBJ whole genome shotgun (WGS) entry which is preliminary data.</text>
</comment>
<sequence length="311" mass="34042">MSVTTFIRRVRPPAQAPQQDVGASRTAVWLPQGLAAILSFRSATGSQARLIWSMLSATADGVQEVIAGRVAVVVLRQELELYACRELRGKRGLEHLQEACAVSTMSAPGTVLDGHRLFADIIQVPDVSGRSAIGIVLGDAFTEHAATFNQAKVGVPTGVWAELSSYMAIEMAVRAAANVTGEKRRYVRTIAKDKLGDYIPGAGGMELGVFRKQFVERSLAQLKAREVEEKWLRWTVRADKSRNATKLVIEAVVPDKLSRLEHPGPRPRILFKDQSDLNQLRNGEEAAASVRRQKREAAAFAEMVADDEEIG</sequence>
<protein>
    <submittedName>
        <fullName evidence="1">Uncharacterized protein</fullName>
    </submittedName>
</protein>
<name>A0ABU1DCR3_9HYPH</name>
<gene>
    <name evidence="1" type="ORF">IHQ68_04515</name>
</gene>
<dbReference type="EMBL" id="JADBEO010000007">
    <property type="protein sequence ID" value="MDR4305889.1"/>
    <property type="molecule type" value="Genomic_DNA"/>
</dbReference>